<evidence type="ECO:0000256" key="1">
    <source>
        <dbReference type="SAM" id="SignalP"/>
    </source>
</evidence>
<protein>
    <submittedName>
        <fullName evidence="2">Histidine phosphatase family protein</fullName>
    </submittedName>
</protein>
<feature type="chain" id="PRO_5015608342" evidence="1">
    <location>
        <begin position="29"/>
        <end position="192"/>
    </location>
</feature>
<evidence type="ECO:0000313" key="2">
    <source>
        <dbReference type="EMBL" id="AVO47785.1"/>
    </source>
</evidence>
<feature type="signal peptide" evidence="1">
    <location>
        <begin position="1"/>
        <end position="28"/>
    </location>
</feature>
<dbReference type="SMART" id="SM00855">
    <property type="entry name" value="PGAM"/>
    <property type="match status" value="1"/>
</dbReference>
<organism evidence="2 3">
    <name type="scientific">Phreatobacter cathodiphilus</name>
    <dbReference type="NCBI Taxonomy" id="1868589"/>
    <lineage>
        <taxon>Bacteria</taxon>
        <taxon>Pseudomonadati</taxon>
        <taxon>Pseudomonadota</taxon>
        <taxon>Alphaproteobacteria</taxon>
        <taxon>Hyphomicrobiales</taxon>
        <taxon>Phreatobacteraceae</taxon>
        <taxon>Phreatobacter</taxon>
    </lineage>
</organism>
<reference evidence="2 3" key="1">
    <citation type="submission" date="2018-03" db="EMBL/GenBank/DDBJ databases">
        <title>Genome sequencing of Phreatobacter sp.</title>
        <authorList>
            <person name="Kim S.-J."/>
            <person name="Heo J."/>
            <person name="Kwon S.-W."/>
        </authorList>
    </citation>
    <scope>NUCLEOTIDE SEQUENCE [LARGE SCALE GENOMIC DNA]</scope>
    <source>
        <strain evidence="2 3">S-12</strain>
    </source>
</reference>
<dbReference type="Proteomes" id="UP000237889">
    <property type="component" value="Chromosome"/>
</dbReference>
<dbReference type="EMBL" id="CP027668">
    <property type="protein sequence ID" value="AVO47785.1"/>
    <property type="molecule type" value="Genomic_DNA"/>
</dbReference>
<keyword evidence="1" id="KW-0732">Signal</keyword>
<dbReference type="InterPro" id="IPR013078">
    <property type="entry name" value="His_Pase_superF_clade-1"/>
</dbReference>
<dbReference type="Pfam" id="PF00300">
    <property type="entry name" value="His_Phos_1"/>
    <property type="match status" value="1"/>
</dbReference>
<name>A0A2S0NHZ7_9HYPH</name>
<accession>A0A2S0NHZ7</accession>
<dbReference type="CDD" id="cd07067">
    <property type="entry name" value="HP_PGM_like"/>
    <property type="match status" value="1"/>
</dbReference>
<evidence type="ECO:0000313" key="3">
    <source>
        <dbReference type="Proteomes" id="UP000237889"/>
    </source>
</evidence>
<dbReference type="OrthoDB" id="2237472at2"/>
<dbReference type="Gene3D" id="3.40.50.1240">
    <property type="entry name" value="Phosphoglycerate mutase-like"/>
    <property type="match status" value="1"/>
</dbReference>
<gene>
    <name evidence="2" type="ORF">C6569_19730</name>
</gene>
<dbReference type="InterPro" id="IPR029033">
    <property type="entry name" value="His_PPase_superfam"/>
</dbReference>
<dbReference type="KEGG" id="phr:C6569_19730"/>
<dbReference type="SUPFAM" id="SSF53254">
    <property type="entry name" value="Phosphoglycerate mutase-like"/>
    <property type="match status" value="1"/>
</dbReference>
<keyword evidence="3" id="KW-1185">Reference proteome</keyword>
<proteinExistence type="predicted"/>
<dbReference type="AlphaFoldDB" id="A0A2S0NHZ7"/>
<sequence length="192" mass="19620">MAIAARSGTFARAVLLLIAAALPAPASAQGEARAWEVLAGGGVVLFRHANAPGGGDPPGMRIGDCATQRNLDAAGRDQARRIGAAFAGRGIAVGAVLTSQWCRTRETAALAFPGRVSDEAAFNSFFGDRAAGPARTTAARAVLSRWSGPGALVVVTHQVNITALTGIFPASGEGIVLERDGPGWRVAGRIRP</sequence>